<evidence type="ECO:0000313" key="2">
    <source>
        <dbReference type="Proteomes" id="UP000002255"/>
    </source>
</evidence>
<keyword evidence="1" id="KW-0614">Plasmid</keyword>
<dbReference type="KEGG" id="xce:Xcel_3407"/>
<protein>
    <submittedName>
        <fullName evidence="1">Uncharacterized protein</fullName>
    </submittedName>
</protein>
<dbReference type="Proteomes" id="UP000002255">
    <property type="component" value="Plasmid pXCEL01"/>
</dbReference>
<proteinExistence type="predicted"/>
<dbReference type="HOGENOM" id="CLU_2541803_0_0_11"/>
<accession>D1C0U0</accession>
<dbReference type="AlphaFoldDB" id="D1C0U0"/>
<geneLocation type="plasmid" evidence="1 2">
    <name>pXCEL01</name>
</geneLocation>
<name>D1C0U0_XYLCX</name>
<reference evidence="1 2" key="1">
    <citation type="journal article" date="2010" name="Stand. Genomic Sci.">
        <title>Complete genome sequence of Xylanimonas cellulosilytica type strain (XIL07).</title>
        <authorList>
            <person name="Foster B."/>
            <person name="Pukall R."/>
            <person name="Abt B."/>
            <person name="Nolan M."/>
            <person name="Glavina Del Rio T."/>
            <person name="Chen F."/>
            <person name="Lucas S."/>
            <person name="Tice H."/>
            <person name="Pitluck S."/>
            <person name="Cheng J.-F."/>
            <person name="Chertkov O."/>
            <person name="Brettin T."/>
            <person name="Han C."/>
            <person name="Detter J.C."/>
            <person name="Bruce D."/>
            <person name="Goodwin L."/>
            <person name="Ivanova N."/>
            <person name="Mavromatis K."/>
            <person name="Pati A."/>
            <person name="Mikhailova N."/>
            <person name="Chen A."/>
            <person name="Palaniappan K."/>
            <person name="Land M."/>
            <person name="Hauser L."/>
            <person name="Chang Y.-J."/>
            <person name="Jeffries C.D."/>
            <person name="Chain P."/>
            <person name="Rohde M."/>
            <person name="Goeker M."/>
            <person name="Bristow J."/>
            <person name="Eisen J.A."/>
            <person name="Markowitz V."/>
            <person name="Hugenholtz P."/>
            <person name="Kyrpides N.C."/>
            <person name="Klenk H.-P."/>
            <person name="Lapidus A."/>
        </authorList>
    </citation>
    <scope>NUCLEOTIDE SEQUENCE [LARGE SCALE GENOMIC DNA]</scope>
    <source>
        <strain evidence="2">DSM 15894 / CECT 5975 / LMG 20990 / XIL07</strain>
        <plasmid evidence="2">Plasmid pXCEL01</plasmid>
    </source>
</reference>
<organism evidence="1 2">
    <name type="scientific">Xylanimonas cellulosilytica (strain DSM 15894 / JCM 12276 / CECT 5975 / KCTC 9989 / LMG 20990 / NBRC 107835 / XIL07)</name>
    <dbReference type="NCBI Taxonomy" id="446471"/>
    <lineage>
        <taxon>Bacteria</taxon>
        <taxon>Bacillati</taxon>
        <taxon>Actinomycetota</taxon>
        <taxon>Actinomycetes</taxon>
        <taxon>Micrococcales</taxon>
        <taxon>Promicromonosporaceae</taxon>
        <taxon>Xylanimonas</taxon>
    </lineage>
</organism>
<dbReference type="EMBL" id="CP001822">
    <property type="protein sequence ID" value="ACZ32406.1"/>
    <property type="molecule type" value="Genomic_DNA"/>
</dbReference>
<gene>
    <name evidence="1" type="ORF">Xcel_3407</name>
</gene>
<evidence type="ECO:0000313" key="1">
    <source>
        <dbReference type="EMBL" id="ACZ32406.1"/>
    </source>
</evidence>
<keyword evidence="2" id="KW-1185">Reference proteome</keyword>
<sequence>MCACGHSLTRHRFCGRNCDATGCHDCVCDLRAFEVDQGCLQFHPSDPRFLTVTPADRIEQLRAAGTPAPTHTCDGNRDLTLVR</sequence>